<feature type="chain" id="PRO_5013292640" description="Aminopeptidase N" evidence="22">
    <location>
        <begin position="24"/>
        <end position="1017"/>
    </location>
</feature>
<dbReference type="Gene3D" id="1.10.390.10">
    <property type="entry name" value="Neutral Protease Domain 2"/>
    <property type="match status" value="1"/>
</dbReference>
<comment type="catalytic activity">
    <reaction evidence="1">
        <text>Release of an N-terminal amino acid, Xaa-|-Yaa- from a peptide, amide or arylamide. Xaa is preferably Ala, but may be most amino acids including Pro (slow action). When a terminal hydrophobic residue is followed by a prolyl residue, the two may be released as an intact Xaa-Pro dipeptide.</text>
        <dbReference type="EC" id="3.4.11.2"/>
    </reaction>
</comment>
<keyword evidence="7" id="KW-0336">GPI-anchor</keyword>
<evidence type="ECO:0000313" key="26">
    <source>
        <dbReference type="EMBL" id="JAV26678.1"/>
    </source>
</evidence>
<feature type="binding site" evidence="19">
    <location>
        <position position="366"/>
    </location>
    <ligand>
        <name>Zn(2+)</name>
        <dbReference type="ChEBI" id="CHEBI:29105"/>
        <note>catalytic</note>
    </ligand>
</feature>
<dbReference type="GO" id="GO:0005886">
    <property type="term" value="C:plasma membrane"/>
    <property type="evidence" value="ECO:0007669"/>
    <property type="project" value="UniProtKB-SubCell"/>
</dbReference>
<feature type="binding site" evidence="19">
    <location>
        <position position="362"/>
    </location>
    <ligand>
        <name>Zn(2+)</name>
        <dbReference type="ChEBI" id="CHEBI:29105"/>
        <note>catalytic</note>
    </ligand>
</feature>
<evidence type="ECO:0000256" key="5">
    <source>
        <dbReference type="ARBA" id="ARBA00015611"/>
    </source>
</evidence>
<dbReference type="PANTHER" id="PTHR11533">
    <property type="entry name" value="PROTEASE M1 ZINC METALLOPROTEASE"/>
    <property type="match status" value="1"/>
</dbReference>
<accession>A0A1Q3FGJ4</accession>
<dbReference type="EC" id="3.4.11.2" evidence="4"/>
<evidence type="ECO:0000256" key="20">
    <source>
        <dbReference type="PIRSR" id="PIRSR634016-4"/>
    </source>
</evidence>
<dbReference type="InterPro" id="IPR042097">
    <property type="entry name" value="Aminopeptidase_N-like_N_sf"/>
</dbReference>
<dbReference type="FunFam" id="2.60.40.1910:FF:000008">
    <property type="entry name" value="Aminopeptidase"/>
    <property type="match status" value="1"/>
</dbReference>
<evidence type="ECO:0000256" key="22">
    <source>
        <dbReference type="SAM" id="SignalP"/>
    </source>
</evidence>
<evidence type="ECO:0000256" key="21">
    <source>
        <dbReference type="SAM" id="MobiDB-lite"/>
    </source>
</evidence>
<keyword evidence="16" id="KW-0325">Glycoprotein</keyword>
<feature type="binding site" evidence="19">
    <location>
        <position position="385"/>
    </location>
    <ligand>
        <name>Zn(2+)</name>
        <dbReference type="ChEBI" id="CHEBI:29105"/>
        <note>catalytic</note>
    </ligand>
</feature>
<organism evidence="26">
    <name type="scientific">Culex tarsalis</name>
    <name type="common">Encephalitis mosquito</name>
    <dbReference type="NCBI Taxonomy" id="7177"/>
    <lineage>
        <taxon>Eukaryota</taxon>
        <taxon>Metazoa</taxon>
        <taxon>Ecdysozoa</taxon>
        <taxon>Arthropoda</taxon>
        <taxon>Hexapoda</taxon>
        <taxon>Insecta</taxon>
        <taxon>Pterygota</taxon>
        <taxon>Neoptera</taxon>
        <taxon>Endopterygota</taxon>
        <taxon>Diptera</taxon>
        <taxon>Nematocera</taxon>
        <taxon>Culicoidea</taxon>
        <taxon>Culicidae</taxon>
        <taxon>Culicinae</taxon>
        <taxon>Culicini</taxon>
        <taxon>Culex</taxon>
        <taxon>Culex</taxon>
    </lineage>
</organism>
<evidence type="ECO:0000256" key="10">
    <source>
        <dbReference type="ARBA" id="ARBA00022729"/>
    </source>
</evidence>
<dbReference type="Pfam" id="PF01433">
    <property type="entry name" value="Peptidase_M1"/>
    <property type="match status" value="1"/>
</dbReference>
<evidence type="ECO:0000256" key="11">
    <source>
        <dbReference type="ARBA" id="ARBA00022801"/>
    </source>
</evidence>
<dbReference type="Gene3D" id="1.25.50.20">
    <property type="match status" value="1"/>
</dbReference>
<proteinExistence type="inferred from homology"/>
<evidence type="ECO:0000256" key="8">
    <source>
        <dbReference type="ARBA" id="ARBA00022670"/>
    </source>
</evidence>
<feature type="region of interest" description="Disordered" evidence="21">
    <location>
        <begin position="942"/>
        <end position="994"/>
    </location>
</feature>
<evidence type="ECO:0000259" key="24">
    <source>
        <dbReference type="Pfam" id="PF11838"/>
    </source>
</evidence>
<dbReference type="InterPro" id="IPR034016">
    <property type="entry name" value="M1_APN-typ"/>
</dbReference>
<evidence type="ECO:0000256" key="1">
    <source>
        <dbReference type="ARBA" id="ARBA00000098"/>
    </source>
</evidence>
<dbReference type="GO" id="GO:0005737">
    <property type="term" value="C:cytoplasm"/>
    <property type="evidence" value="ECO:0007669"/>
    <property type="project" value="TreeGrafter"/>
</dbReference>
<comment type="subcellular location">
    <subcellularLocation>
        <location evidence="2">Cell membrane</location>
        <topology evidence="2">Lipid-anchor</topology>
        <topology evidence="2">GPI-anchor</topology>
    </subcellularLocation>
</comment>
<dbReference type="InterPro" id="IPR001930">
    <property type="entry name" value="Peptidase_M1"/>
</dbReference>
<keyword evidence="11" id="KW-0378">Hydrolase</keyword>
<dbReference type="InterPro" id="IPR014782">
    <property type="entry name" value="Peptidase_M1_dom"/>
</dbReference>
<reference evidence="26" key="1">
    <citation type="submission" date="2017-01" db="EMBL/GenBank/DDBJ databases">
        <title>A deep insight into the sialotranscriptome of adult male and female Cluex tarsalis mosquitoes.</title>
        <authorList>
            <person name="Ribeiro J.M."/>
            <person name="Moreira F."/>
            <person name="Bernard K.A."/>
            <person name="Calvo E."/>
        </authorList>
    </citation>
    <scope>NUCLEOTIDE SEQUENCE</scope>
    <source>
        <strain evidence="26">Kern County</strain>
        <tissue evidence="26">Salivary glands</tissue>
    </source>
</reference>
<dbReference type="GO" id="GO:0006508">
    <property type="term" value="P:proteolysis"/>
    <property type="evidence" value="ECO:0007669"/>
    <property type="project" value="UniProtKB-KW"/>
</dbReference>
<dbReference type="InterPro" id="IPR050344">
    <property type="entry name" value="Peptidase_M1_aminopeptidases"/>
</dbReference>
<evidence type="ECO:0000259" key="23">
    <source>
        <dbReference type="Pfam" id="PF01433"/>
    </source>
</evidence>
<protein>
    <recommendedName>
        <fullName evidence="5">Aminopeptidase N</fullName>
        <ecNumber evidence="4">3.4.11.2</ecNumber>
    </recommendedName>
</protein>
<evidence type="ECO:0000256" key="14">
    <source>
        <dbReference type="ARBA" id="ARBA00023136"/>
    </source>
</evidence>
<keyword evidence="14" id="KW-0472">Membrane</keyword>
<dbReference type="AlphaFoldDB" id="A0A1Q3FGJ4"/>
<evidence type="ECO:0000256" key="15">
    <source>
        <dbReference type="ARBA" id="ARBA00023157"/>
    </source>
</evidence>
<feature type="signal peptide" evidence="22">
    <location>
        <begin position="1"/>
        <end position="23"/>
    </location>
</feature>
<evidence type="ECO:0000256" key="4">
    <source>
        <dbReference type="ARBA" id="ARBA00012564"/>
    </source>
</evidence>
<keyword evidence="13" id="KW-0482">Metalloprotease</keyword>
<feature type="domain" description="Aminopeptidase N-like N-terminal" evidence="25">
    <location>
        <begin position="70"/>
        <end position="258"/>
    </location>
</feature>
<evidence type="ECO:0000256" key="7">
    <source>
        <dbReference type="ARBA" id="ARBA00022622"/>
    </source>
</evidence>
<dbReference type="InterPro" id="IPR045357">
    <property type="entry name" value="Aminopeptidase_N-like_N"/>
</dbReference>
<dbReference type="Gene3D" id="2.60.40.1730">
    <property type="entry name" value="tricorn interacting facor f3 domain"/>
    <property type="match status" value="1"/>
</dbReference>
<keyword evidence="9 19" id="KW-0479">Metal-binding</keyword>
<dbReference type="GO" id="GO:0008270">
    <property type="term" value="F:zinc ion binding"/>
    <property type="evidence" value="ECO:0007669"/>
    <property type="project" value="InterPro"/>
</dbReference>
<feature type="domain" description="ERAP1-like C-terminal" evidence="24">
    <location>
        <begin position="593"/>
        <end position="914"/>
    </location>
</feature>
<keyword evidence="17" id="KW-0449">Lipoprotein</keyword>
<feature type="domain" description="Peptidase M1 membrane alanine aminopeptidase" evidence="23">
    <location>
        <begin position="288"/>
        <end position="515"/>
    </location>
</feature>
<dbReference type="GO" id="GO:0098552">
    <property type="term" value="C:side of membrane"/>
    <property type="evidence" value="ECO:0007669"/>
    <property type="project" value="UniProtKB-KW"/>
</dbReference>
<evidence type="ECO:0000256" key="19">
    <source>
        <dbReference type="PIRSR" id="PIRSR634016-3"/>
    </source>
</evidence>
<feature type="compositionally biased region" description="Low complexity" evidence="21">
    <location>
        <begin position="944"/>
        <end position="991"/>
    </location>
</feature>
<evidence type="ECO:0000256" key="9">
    <source>
        <dbReference type="ARBA" id="ARBA00022723"/>
    </source>
</evidence>
<comment type="cofactor">
    <cofactor evidence="19">
        <name>Zn(2+)</name>
        <dbReference type="ChEBI" id="CHEBI:29105"/>
    </cofactor>
    <text evidence="19">Binds 1 zinc ion per subunit.</text>
</comment>
<evidence type="ECO:0000256" key="16">
    <source>
        <dbReference type="ARBA" id="ARBA00023180"/>
    </source>
</evidence>
<comment type="similarity">
    <text evidence="3">Belongs to the peptidase M1 family.</text>
</comment>
<dbReference type="SUPFAM" id="SSF63737">
    <property type="entry name" value="Leukotriene A4 hydrolase N-terminal domain"/>
    <property type="match status" value="1"/>
</dbReference>
<evidence type="ECO:0000256" key="6">
    <source>
        <dbReference type="ARBA" id="ARBA00022475"/>
    </source>
</evidence>
<keyword evidence="26" id="KW-0031">Aminopeptidase</keyword>
<feature type="active site" description="Proton acceptor" evidence="18">
    <location>
        <position position="363"/>
    </location>
</feature>
<dbReference type="GO" id="GO:0042277">
    <property type="term" value="F:peptide binding"/>
    <property type="evidence" value="ECO:0007669"/>
    <property type="project" value="TreeGrafter"/>
</dbReference>
<dbReference type="FunFam" id="1.25.50.20:FF:000001">
    <property type="entry name" value="Aminopeptidase"/>
    <property type="match status" value="1"/>
</dbReference>
<sequence length="1017" mass="114628">MIRMIAPKSVLLCVLVVAGTALAADRPLSKSTDVDPPLFIAPELETYGDDVIVPVQEIDEEYRLPKTSVPTRYEVLIRTEVHSGDRSFEGTVDIYFTVLQATNDIVIHQRDLAIQSFTLYSLGVSEIELATPQMSYNAQYNKVTFTSSTLLQPNANYKLVIRYTGKLANDEDGFYISSYVDDDGVTKYLATTQFESTSAREAFPCYDEPDFKARFTIKIMHHGSYTARSNMGVAKEEDIAMGYKITTFGITPLMSTYLVAFVVSNFDSIGTDTQRVYVRPNAIKEAEFAQEAGEKILAALDSHLKMRYSEQMPEMKQFAIPDFAAGAMENWGLVTYREQYLLFNPALSTYRTKTNIATIIAHEYAHQWFGNLVSPEWWEYIWLNEGFATLYEYYATHQAYPDMEYWELFNLQVIQAAMVPDGLESTRPMTWNADSPQSISRLFDRVAYPKSGSVLNMMRNILGDENWATGLRLYLQARQYKGANAEHLYEGLQAAIEGKDILPAGMTIKQIMDSWTTEKGYPVLSVRRSYDSGDVIISQERFISDRKVPNTNVWMLPYNYVNQSVADFHDTNTYSWLTTKAARISTDVPEDQWIIFNKQQVGYYRVNYDERNWELITNSLINNWASVNRLNRAQLIDDAFWLARSERLDFEILMKLLTYLKDEREYAPWTAASNVLSYFNGKLRGTPAYHDFLIMVDRLINYVYSTLSVATVSDTESLLHKYLKQTITNWACTIGNLECLRLTKEALENEAHNKVMVHPDVSSVVYCHGIRNADESVFVYLYNRIYKSQNWAFRTQIIDALGCSRNQKFLVDFLHTALGSGSEINYKPSERTRIIQSVYSGSRVGVDALIEFLSNTNNVNDFTVRLGINTLNSAVANIASRTNNLEEQEKLNTLLTSLGSHITPATASAARATVQANLDWQQSHEGLLTMTFIEDYVNTVDPETTTQGSQTTTVPSPGTTGSPGETTTLAPGQTTTPPPGQTTTLAPTTTTEEPDGAATIAVSLTLLISAVIVTLIN</sequence>
<keyword evidence="6" id="KW-1003">Cell membrane</keyword>
<name>A0A1Q3FGJ4_CULTA</name>
<keyword evidence="12 19" id="KW-0862">Zinc</keyword>
<dbReference type="GO" id="GO:0070006">
    <property type="term" value="F:metalloaminopeptidase activity"/>
    <property type="evidence" value="ECO:0007669"/>
    <property type="project" value="TreeGrafter"/>
</dbReference>
<evidence type="ECO:0000256" key="17">
    <source>
        <dbReference type="ARBA" id="ARBA00023288"/>
    </source>
</evidence>
<dbReference type="Pfam" id="PF17900">
    <property type="entry name" value="Peptidase_M1_N"/>
    <property type="match status" value="1"/>
</dbReference>
<evidence type="ECO:0000256" key="12">
    <source>
        <dbReference type="ARBA" id="ARBA00022833"/>
    </source>
</evidence>
<dbReference type="Pfam" id="PF11838">
    <property type="entry name" value="ERAP1_C"/>
    <property type="match status" value="1"/>
</dbReference>
<dbReference type="FunFam" id="1.10.390.10:FF:000019">
    <property type="entry name" value="Aminopeptidase"/>
    <property type="match status" value="1"/>
</dbReference>
<keyword evidence="10 22" id="KW-0732">Signal</keyword>
<dbReference type="EMBL" id="GFDL01008367">
    <property type="protein sequence ID" value="JAV26678.1"/>
    <property type="molecule type" value="Transcribed_RNA"/>
</dbReference>
<evidence type="ECO:0000256" key="2">
    <source>
        <dbReference type="ARBA" id="ARBA00004609"/>
    </source>
</evidence>
<keyword evidence="8" id="KW-0645">Protease</keyword>
<dbReference type="SUPFAM" id="SSF55486">
    <property type="entry name" value="Metalloproteases ('zincins'), catalytic domain"/>
    <property type="match status" value="1"/>
</dbReference>
<evidence type="ECO:0000256" key="18">
    <source>
        <dbReference type="PIRSR" id="PIRSR634016-1"/>
    </source>
</evidence>
<evidence type="ECO:0000259" key="25">
    <source>
        <dbReference type="Pfam" id="PF17900"/>
    </source>
</evidence>
<dbReference type="GO" id="GO:0016285">
    <property type="term" value="F:alanyl aminopeptidase activity"/>
    <property type="evidence" value="ECO:0007669"/>
    <property type="project" value="UniProtKB-EC"/>
</dbReference>
<feature type="site" description="Transition state stabilizer" evidence="20">
    <location>
        <position position="448"/>
    </location>
</feature>
<dbReference type="InterPro" id="IPR027268">
    <property type="entry name" value="Peptidase_M4/M1_CTD_sf"/>
</dbReference>
<dbReference type="GO" id="GO:0005615">
    <property type="term" value="C:extracellular space"/>
    <property type="evidence" value="ECO:0007669"/>
    <property type="project" value="TreeGrafter"/>
</dbReference>
<dbReference type="FunFam" id="2.60.40.1730:FF:000002">
    <property type="entry name" value="Aminopeptidase"/>
    <property type="match status" value="1"/>
</dbReference>
<dbReference type="PANTHER" id="PTHR11533:SF290">
    <property type="entry name" value="AMINOPEPTIDASE"/>
    <property type="match status" value="1"/>
</dbReference>
<dbReference type="PRINTS" id="PR00756">
    <property type="entry name" value="ALADIPTASE"/>
</dbReference>
<dbReference type="InterPro" id="IPR024571">
    <property type="entry name" value="ERAP1-like_C_dom"/>
</dbReference>
<evidence type="ECO:0000256" key="3">
    <source>
        <dbReference type="ARBA" id="ARBA00010136"/>
    </source>
</evidence>
<evidence type="ECO:0000256" key="13">
    <source>
        <dbReference type="ARBA" id="ARBA00023049"/>
    </source>
</evidence>
<keyword evidence="15" id="KW-1015">Disulfide bond</keyword>
<dbReference type="Gene3D" id="2.60.40.1910">
    <property type="match status" value="1"/>
</dbReference>
<dbReference type="GO" id="GO:0043171">
    <property type="term" value="P:peptide catabolic process"/>
    <property type="evidence" value="ECO:0007669"/>
    <property type="project" value="TreeGrafter"/>
</dbReference>
<dbReference type="CDD" id="cd09601">
    <property type="entry name" value="M1_APN-Q_like"/>
    <property type="match status" value="1"/>
</dbReference>